<feature type="compositionally biased region" description="Low complexity" evidence="1">
    <location>
        <begin position="151"/>
        <end position="166"/>
    </location>
</feature>
<keyword evidence="3" id="KW-1185">Reference proteome</keyword>
<feature type="region of interest" description="Disordered" evidence="1">
    <location>
        <begin position="1"/>
        <end position="59"/>
    </location>
</feature>
<accession>A0A087HCA1</accession>
<organism evidence="2 3">
    <name type="scientific">Arabis alpina</name>
    <name type="common">Alpine rock-cress</name>
    <dbReference type="NCBI Taxonomy" id="50452"/>
    <lineage>
        <taxon>Eukaryota</taxon>
        <taxon>Viridiplantae</taxon>
        <taxon>Streptophyta</taxon>
        <taxon>Embryophyta</taxon>
        <taxon>Tracheophyta</taxon>
        <taxon>Spermatophyta</taxon>
        <taxon>Magnoliopsida</taxon>
        <taxon>eudicotyledons</taxon>
        <taxon>Gunneridae</taxon>
        <taxon>Pentapetalae</taxon>
        <taxon>rosids</taxon>
        <taxon>malvids</taxon>
        <taxon>Brassicales</taxon>
        <taxon>Brassicaceae</taxon>
        <taxon>Arabideae</taxon>
        <taxon>Arabis</taxon>
    </lineage>
</organism>
<dbReference type="PROSITE" id="PS50890">
    <property type="entry name" value="PUA"/>
    <property type="match status" value="1"/>
</dbReference>
<protein>
    <submittedName>
        <fullName evidence="2">Uncharacterized protein</fullName>
    </submittedName>
</protein>
<feature type="region of interest" description="Disordered" evidence="1">
    <location>
        <begin position="73"/>
        <end position="205"/>
    </location>
</feature>
<dbReference type="Gramene" id="KFK39753">
    <property type="protein sequence ID" value="KFK39753"/>
    <property type="gene ID" value="AALP_AA3G283200"/>
</dbReference>
<feature type="compositionally biased region" description="Low complexity" evidence="1">
    <location>
        <begin position="44"/>
        <end position="53"/>
    </location>
</feature>
<reference evidence="3" key="1">
    <citation type="journal article" date="2015" name="Nat. Plants">
        <title>Genome expansion of Arabis alpina linked with retrotransposition and reduced symmetric DNA methylation.</title>
        <authorList>
            <person name="Willing E.M."/>
            <person name="Rawat V."/>
            <person name="Mandakova T."/>
            <person name="Maumus F."/>
            <person name="James G.V."/>
            <person name="Nordstroem K.J."/>
            <person name="Becker C."/>
            <person name="Warthmann N."/>
            <person name="Chica C."/>
            <person name="Szarzynska B."/>
            <person name="Zytnicki M."/>
            <person name="Albani M.C."/>
            <person name="Kiefer C."/>
            <person name="Bergonzi S."/>
            <person name="Castaings L."/>
            <person name="Mateos J.L."/>
            <person name="Berns M.C."/>
            <person name="Bujdoso N."/>
            <person name="Piofczyk T."/>
            <person name="de Lorenzo L."/>
            <person name="Barrero-Sicilia C."/>
            <person name="Mateos I."/>
            <person name="Piednoel M."/>
            <person name="Hagmann J."/>
            <person name="Chen-Min-Tao R."/>
            <person name="Iglesias-Fernandez R."/>
            <person name="Schuster S.C."/>
            <person name="Alonso-Blanco C."/>
            <person name="Roudier F."/>
            <person name="Carbonero P."/>
            <person name="Paz-Ares J."/>
            <person name="Davis S.J."/>
            <person name="Pecinka A."/>
            <person name="Quesneville H."/>
            <person name="Colot V."/>
            <person name="Lysak M.A."/>
            <person name="Weigel D."/>
            <person name="Coupland G."/>
            <person name="Schneeberger K."/>
        </authorList>
    </citation>
    <scope>NUCLEOTIDE SEQUENCE [LARGE SCALE GENOMIC DNA]</scope>
    <source>
        <strain evidence="3">cv. Pajares</strain>
    </source>
</reference>
<evidence type="ECO:0000313" key="3">
    <source>
        <dbReference type="Proteomes" id="UP000029120"/>
    </source>
</evidence>
<dbReference type="Proteomes" id="UP000029120">
    <property type="component" value="Chromosome 3"/>
</dbReference>
<evidence type="ECO:0000313" key="2">
    <source>
        <dbReference type="EMBL" id="KFK39753.1"/>
    </source>
</evidence>
<name>A0A087HCA1_ARAAL</name>
<gene>
    <name evidence="2" type="ordered locus">AALP_Aa3g283200</name>
</gene>
<dbReference type="AlphaFoldDB" id="A0A087HCA1"/>
<proteinExistence type="predicted"/>
<evidence type="ECO:0000256" key="1">
    <source>
        <dbReference type="SAM" id="MobiDB-lite"/>
    </source>
</evidence>
<feature type="compositionally biased region" description="Acidic residues" evidence="1">
    <location>
        <begin position="168"/>
        <end position="177"/>
    </location>
</feature>
<sequence>MPMANVTDDPMANDTDDLTANYADDEPMMSRCLALTPPKDRSSSSRVIASRSSPWVPMTQTPPVTIAVILTRVSKTDVETEDPTSSSRADDLTLPLHNDDPTPSLRADDPDEPNEPDDPRRLASFGDPSAVAGVDGLSFVDPEDPELPPGSAYTSSSSFLSESAGSNDETDDEDTLDEVQQTKKAKKKAKVNVRPDPSRFSLSDEKSLQLKPSLHAVSKKFVTTMHDELSSGNGNWRKSFSRKRIERALSTEIIPGKILGRGRARVSSRELAKFRRLSADGARISSGKGKGIDRKTSSKRRRVDTYLAAVIDREASASGVAAPSVSGLLHDEAYAATKSKASELSLLFDRLVGASSVTEASATGAPSVSAGLRRPTVDVVTGRRAGSVPSAASVNSMSLAPVSSDSAIAFACSAN</sequence>
<dbReference type="EMBL" id="CM002871">
    <property type="protein sequence ID" value="KFK39753.1"/>
    <property type="molecule type" value="Genomic_DNA"/>
</dbReference>